<dbReference type="InterPro" id="IPR029058">
    <property type="entry name" value="AB_hydrolase_fold"/>
</dbReference>
<dbReference type="EMBL" id="JBHSFN010000026">
    <property type="protein sequence ID" value="MFC4590846.1"/>
    <property type="molecule type" value="Genomic_DNA"/>
</dbReference>
<dbReference type="Pfam" id="PF13193">
    <property type="entry name" value="AMP-binding_C"/>
    <property type="match status" value="1"/>
</dbReference>
<feature type="domain" description="Carrier" evidence="4">
    <location>
        <begin position="962"/>
        <end position="1037"/>
    </location>
</feature>
<dbReference type="InterPro" id="IPR001242">
    <property type="entry name" value="Condensation_dom"/>
</dbReference>
<dbReference type="PRINTS" id="PR00154">
    <property type="entry name" value="AMPBINDING"/>
</dbReference>
<dbReference type="InterPro" id="IPR009081">
    <property type="entry name" value="PP-bd_ACP"/>
</dbReference>
<dbReference type="InterPro" id="IPR036736">
    <property type="entry name" value="ACP-like_sf"/>
</dbReference>
<dbReference type="InterPro" id="IPR023213">
    <property type="entry name" value="CAT-like_dom_sf"/>
</dbReference>
<dbReference type="InterPro" id="IPR045851">
    <property type="entry name" value="AMP-bd_C_sf"/>
</dbReference>
<dbReference type="SUPFAM" id="SSF47336">
    <property type="entry name" value="ACP-like"/>
    <property type="match status" value="1"/>
</dbReference>
<evidence type="ECO:0000256" key="1">
    <source>
        <dbReference type="ARBA" id="ARBA00001957"/>
    </source>
</evidence>
<dbReference type="SUPFAM" id="SSF52777">
    <property type="entry name" value="CoA-dependent acyltransferases"/>
    <property type="match status" value="2"/>
</dbReference>
<keyword evidence="3" id="KW-0597">Phosphoprotein</keyword>
<gene>
    <name evidence="5" type="ORF">ACFO8L_32445</name>
</gene>
<accession>A0ABV9EMC9</accession>
<organism evidence="5 6">
    <name type="scientific">Sphaerisporangium corydalis</name>
    <dbReference type="NCBI Taxonomy" id="1441875"/>
    <lineage>
        <taxon>Bacteria</taxon>
        <taxon>Bacillati</taxon>
        <taxon>Actinomycetota</taxon>
        <taxon>Actinomycetes</taxon>
        <taxon>Streptosporangiales</taxon>
        <taxon>Streptosporangiaceae</taxon>
        <taxon>Sphaerisporangium</taxon>
    </lineage>
</organism>
<dbReference type="Proteomes" id="UP001595891">
    <property type="component" value="Unassembled WGS sequence"/>
</dbReference>
<dbReference type="PROSITE" id="PS00455">
    <property type="entry name" value="AMP_BINDING"/>
    <property type="match status" value="1"/>
</dbReference>
<sequence>MPLSSAQQRLWFLDQLEPGGDEYLIRVALRLTGDLDVAALRGALSHLVARHEVLRTRFAADEDGRPYQIVDPPAPVAVTVTDLTGQDQATVTAQVNAAASAPFDLATGPLLRTAVLRTGPREAVLVVCLHHIVFDGWSEAIFARELARLYTAATTGAPAALPDPPVQYADYAAWQHQRLTGDRPRAQLAYWRAQLDGLRPLELPTDRPRRPARDREGDAVAFTIPADTLTALRRIAAKARASLFMALLAGFQVMLSRYTGQEDVAVGTPTAGRTHTETENLIGLFVNSLVLRTDLSGDPTFTDLLHRVRNTALAAYEHQDLPFERIVEELAPQRDLTRNPLFQAMIVLQTTSARQIWTLPGLDVHQVPLRATGSQVDLTFDLTLQEDHSAKGFLYYPTDLFDRATAERMAGHYLTLLRSLADDPAARLSRAGMLSEAERRRMLVDWNDTQGPFPADQTIHQLIAAQAAIRPDEPAVVHDGRTLTHRALDQRANQLAHHLRTHGIGPETLVAVLLDRTPDLIVTLLAILKAGAAYVPLDPDYPADRLTYMLDDTAAPLVITQESLAGRLPEHVARVLVDTQWPEVAAFPTTEPPPLATPRDLAYVIYTSGSTGRPKGVMIEHQGVVSYMAGMQAAFPIHAGESFLQATPVTFDVSAYEILWPLWQGGTVVLVPGASRLDMAHVGSLMRRHRVVGLHFVPSLMDMFVAQADPADCTTLRYAFCSGEGLPEVLVRRFADRFGDGLINLYGATEVSVDTTYWHASPDSPVLAGRPMMNQTVYVLDRSLRPVPVGAVGEVYLGGRSVGRGYLRRPRLTAERFPADPFTGDRGARMYKTGDLGRFTAGGELDLLGRIDGQLKLRGVRVEPGEIEAVLLSHPGVAACAVVAWQDGAGDKHLVAYCVPATGDLEVAGLRALCRESLPPAMVPAVFMTLAALPLSANSKVDRNRLPAPDAADLAPSAAHVAPRDEIEGALAEVWADLLGVDRVGVHDNFFEVGGHSLRAVQLVNQVDRLTGIRISLRGLFLSPSIAGIKAQLLELIDAQGEE</sequence>
<proteinExistence type="predicted"/>
<dbReference type="Gene3D" id="3.30.559.30">
    <property type="entry name" value="Nonribosomal peptide synthetase, condensation domain"/>
    <property type="match status" value="1"/>
</dbReference>
<reference evidence="6" key="1">
    <citation type="journal article" date="2019" name="Int. J. Syst. Evol. Microbiol.">
        <title>The Global Catalogue of Microorganisms (GCM) 10K type strain sequencing project: providing services to taxonomists for standard genome sequencing and annotation.</title>
        <authorList>
            <consortium name="The Broad Institute Genomics Platform"/>
            <consortium name="The Broad Institute Genome Sequencing Center for Infectious Disease"/>
            <person name="Wu L."/>
            <person name="Ma J."/>
        </authorList>
    </citation>
    <scope>NUCLEOTIDE SEQUENCE [LARGE SCALE GENOMIC DNA]</scope>
    <source>
        <strain evidence="6">CCUG 49560</strain>
    </source>
</reference>
<dbReference type="SMART" id="SM00823">
    <property type="entry name" value="PKS_PP"/>
    <property type="match status" value="1"/>
</dbReference>
<evidence type="ECO:0000313" key="5">
    <source>
        <dbReference type="EMBL" id="MFC4590846.1"/>
    </source>
</evidence>
<evidence type="ECO:0000313" key="6">
    <source>
        <dbReference type="Proteomes" id="UP001595891"/>
    </source>
</evidence>
<dbReference type="InterPro" id="IPR000873">
    <property type="entry name" value="AMP-dep_synth/lig_dom"/>
</dbReference>
<dbReference type="PROSITE" id="PS00012">
    <property type="entry name" value="PHOSPHOPANTETHEINE"/>
    <property type="match status" value="1"/>
</dbReference>
<dbReference type="Gene3D" id="3.30.300.30">
    <property type="match status" value="1"/>
</dbReference>
<dbReference type="CDD" id="cd19531">
    <property type="entry name" value="LCL_NRPS-like"/>
    <property type="match status" value="1"/>
</dbReference>
<dbReference type="PANTHER" id="PTHR45527">
    <property type="entry name" value="NONRIBOSOMAL PEPTIDE SYNTHETASE"/>
    <property type="match status" value="1"/>
</dbReference>
<keyword evidence="6" id="KW-1185">Reference proteome</keyword>
<protein>
    <submittedName>
        <fullName evidence="5">Amino acid adenylation domain-containing protein</fullName>
    </submittedName>
</protein>
<dbReference type="InterPro" id="IPR010071">
    <property type="entry name" value="AA_adenyl_dom"/>
</dbReference>
<dbReference type="InterPro" id="IPR025110">
    <property type="entry name" value="AMP-bd_C"/>
</dbReference>
<dbReference type="RefSeq" id="WP_262844279.1">
    <property type="nucleotide sequence ID" value="NZ_JANZYP010000027.1"/>
</dbReference>
<dbReference type="Pfam" id="PF00668">
    <property type="entry name" value="Condensation"/>
    <property type="match status" value="1"/>
</dbReference>
<dbReference type="InterPro" id="IPR042099">
    <property type="entry name" value="ANL_N_sf"/>
</dbReference>
<dbReference type="CDD" id="cd05930">
    <property type="entry name" value="A_NRPS"/>
    <property type="match status" value="1"/>
</dbReference>
<dbReference type="NCBIfam" id="TIGR01733">
    <property type="entry name" value="AA-adenyl-dom"/>
    <property type="match status" value="1"/>
</dbReference>
<dbReference type="Pfam" id="PF00550">
    <property type="entry name" value="PP-binding"/>
    <property type="match status" value="1"/>
</dbReference>
<dbReference type="PANTHER" id="PTHR45527:SF1">
    <property type="entry name" value="FATTY ACID SYNTHASE"/>
    <property type="match status" value="1"/>
</dbReference>
<evidence type="ECO:0000256" key="3">
    <source>
        <dbReference type="ARBA" id="ARBA00022553"/>
    </source>
</evidence>
<dbReference type="InterPro" id="IPR006162">
    <property type="entry name" value="Ppantetheine_attach_site"/>
</dbReference>
<dbReference type="SUPFAM" id="SSF56801">
    <property type="entry name" value="Acetyl-CoA synthetase-like"/>
    <property type="match status" value="1"/>
</dbReference>
<evidence type="ECO:0000256" key="2">
    <source>
        <dbReference type="ARBA" id="ARBA00022450"/>
    </source>
</evidence>
<name>A0ABV9EMC9_9ACTN</name>
<dbReference type="InterPro" id="IPR020845">
    <property type="entry name" value="AMP-binding_CS"/>
</dbReference>
<dbReference type="InterPro" id="IPR020806">
    <property type="entry name" value="PKS_PP-bd"/>
</dbReference>
<dbReference type="Gene3D" id="3.30.559.10">
    <property type="entry name" value="Chloramphenicol acetyltransferase-like domain"/>
    <property type="match status" value="1"/>
</dbReference>
<dbReference type="Gene3D" id="3.40.50.1820">
    <property type="entry name" value="alpha/beta hydrolase"/>
    <property type="match status" value="1"/>
</dbReference>
<dbReference type="PROSITE" id="PS50075">
    <property type="entry name" value="CARRIER"/>
    <property type="match status" value="1"/>
</dbReference>
<dbReference type="Pfam" id="PF00501">
    <property type="entry name" value="AMP-binding"/>
    <property type="match status" value="1"/>
</dbReference>
<comment type="cofactor">
    <cofactor evidence="1">
        <name>pantetheine 4'-phosphate</name>
        <dbReference type="ChEBI" id="CHEBI:47942"/>
    </cofactor>
</comment>
<keyword evidence="2" id="KW-0596">Phosphopantetheine</keyword>
<comment type="caution">
    <text evidence="5">The sequence shown here is derived from an EMBL/GenBank/DDBJ whole genome shotgun (WGS) entry which is preliminary data.</text>
</comment>
<dbReference type="Gene3D" id="3.40.50.12780">
    <property type="entry name" value="N-terminal domain of ligase-like"/>
    <property type="match status" value="1"/>
</dbReference>
<dbReference type="InterPro" id="IPR020459">
    <property type="entry name" value="AMP-binding"/>
</dbReference>
<evidence type="ECO:0000259" key="4">
    <source>
        <dbReference type="PROSITE" id="PS50075"/>
    </source>
</evidence>